<sequence length="195" mass="21361">MSEQFSNQVDQCSMLLPAAERLTNLLVGEFESETHALSELDGLKARLADVARQIWANLGDPAIQIRANIDSHSGLEDGCQASLSQTVASDSVAPVASAVLVSKSKADELHQLPVSKAVELPLLNGASLSIPCRLDEQIVGLQRLQRDLANEASTAVAEISRYLHSSQTRPISKRFQASIYLHHLLKLYISYIQWM</sequence>
<dbReference type="EMBL" id="CAAALY010029084">
    <property type="protein sequence ID" value="VEL16594.1"/>
    <property type="molecule type" value="Genomic_DNA"/>
</dbReference>
<reference evidence="1" key="1">
    <citation type="submission" date="2018-11" db="EMBL/GenBank/DDBJ databases">
        <authorList>
            <consortium name="Pathogen Informatics"/>
        </authorList>
    </citation>
    <scope>NUCLEOTIDE SEQUENCE</scope>
</reference>
<organism evidence="1 2">
    <name type="scientific">Protopolystoma xenopodis</name>
    <dbReference type="NCBI Taxonomy" id="117903"/>
    <lineage>
        <taxon>Eukaryota</taxon>
        <taxon>Metazoa</taxon>
        <taxon>Spiralia</taxon>
        <taxon>Lophotrochozoa</taxon>
        <taxon>Platyhelminthes</taxon>
        <taxon>Monogenea</taxon>
        <taxon>Polyopisthocotylea</taxon>
        <taxon>Polystomatidea</taxon>
        <taxon>Polystomatidae</taxon>
        <taxon>Protopolystoma</taxon>
    </lineage>
</organism>
<name>A0A448WP01_9PLAT</name>
<protein>
    <submittedName>
        <fullName evidence="1">Uncharacterized protein</fullName>
    </submittedName>
</protein>
<dbReference type="Proteomes" id="UP000784294">
    <property type="component" value="Unassembled WGS sequence"/>
</dbReference>
<proteinExistence type="predicted"/>
<comment type="caution">
    <text evidence="1">The sequence shown here is derived from an EMBL/GenBank/DDBJ whole genome shotgun (WGS) entry which is preliminary data.</text>
</comment>
<evidence type="ECO:0000313" key="2">
    <source>
        <dbReference type="Proteomes" id="UP000784294"/>
    </source>
</evidence>
<keyword evidence="2" id="KW-1185">Reference proteome</keyword>
<dbReference type="AlphaFoldDB" id="A0A448WP01"/>
<evidence type="ECO:0000313" key="1">
    <source>
        <dbReference type="EMBL" id="VEL16594.1"/>
    </source>
</evidence>
<gene>
    <name evidence="1" type="ORF">PXEA_LOCUS10034</name>
</gene>
<accession>A0A448WP01</accession>